<dbReference type="SUPFAM" id="SSF54675">
    <property type="entry name" value="Nicotinate/Quinolinate PRTase N-terminal domain-like"/>
    <property type="match status" value="1"/>
</dbReference>
<accession>A0AAW1XFE2</accession>
<dbReference type="Gene3D" id="3.90.1170.20">
    <property type="entry name" value="Quinolinate phosphoribosyl transferase, N-terminal domain"/>
    <property type="match status" value="1"/>
</dbReference>
<dbReference type="AlphaFoldDB" id="A0AAW1XFE2"/>
<dbReference type="GO" id="GO:0004514">
    <property type="term" value="F:nicotinate-nucleotide diphosphorylase (carboxylating) activity"/>
    <property type="evidence" value="ECO:0007669"/>
    <property type="project" value="UniProtKB-EC"/>
</dbReference>
<keyword evidence="5" id="KW-0328">Glycosyltransferase</keyword>
<dbReference type="InterPro" id="IPR037128">
    <property type="entry name" value="Quinolinate_PRibosylTase_N_sf"/>
</dbReference>
<dbReference type="NCBIfam" id="TIGR00078">
    <property type="entry name" value="nadC"/>
    <property type="match status" value="1"/>
</dbReference>
<keyword evidence="4" id="KW-0662">Pyridine nucleotide biosynthesis</keyword>
<dbReference type="FunFam" id="3.20.20.70:FF:000149">
    <property type="entry name" value="Nicotinate-nucleotide pyrophosphorylase [carboxylating]"/>
    <property type="match status" value="1"/>
</dbReference>
<dbReference type="FunFam" id="3.90.1170.20:FF:000001">
    <property type="entry name" value="Nicotinate-nucleotide diphosphorylase (Carboxylating)"/>
    <property type="match status" value="1"/>
</dbReference>
<dbReference type="InterPro" id="IPR036068">
    <property type="entry name" value="Nicotinate_pribotase-like_C"/>
</dbReference>
<evidence type="ECO:0000259" key="9">
    <source>
        <dbReference type="Pfam" id="PF02749"/>
    </source>
</evidence>
<dbReference type="InterPro" id="IPR002638">
    <property type="entry name" value="Quinolinate_PRibosylTrfase_C"/>
</dbReference>
<dbReference type="Pfam" id="PF02749">
    <property type="entry name" value="QRPTase_N"/>
    <property type="match status" value="1"/>
</dbReference>
<comment type="catalytic activity">
    <reaction evidence="7">
        <text>nicotinate beta-D-ribonucleotide + CO2 + diphosphate = quinolinate + 5-phospho-alpha-D-ribose 1-diphosphate + 2 H(+)</text>
        <dbReference type="Rhea" id="RHEA:12733"/>
        <dbReference type="ChEBI" id="CHEBI:15378"/>
        <dbReference type="ChEBI" id="CHEBI:16526"/>
        <dbReference type="ChEBI" id="CHEBI:29959"/>
        <dbReference type="ChEBI" id="CHEBI:33019"/>
        <dbReference type="ChEBI" id="CHEBI:57502"/>
        <dbReference type="ChEBI" id="CHEBI:58017"/>
        <dbReference type="EC" id="2.4.2.19"/>
    </reaction>
    <physiologicalReaction direction="right-to-left" evidence="7">
        <dbReference type="Rhea" id="RHEA:12735"/>
    </physiologicalReaction>
</comment>
<dbReference type="Gene3D" id="3.20.20.70">
    <property type="entry name" value="Aldolase class I"/>
    <property type="match status" value="1"/>
</dbReference>
<evidence type="ECO:0000256" key="4">
    <source>
        <dbReference type="ARBA" id="ARBA00022642"/>
    </source>
</evidence>
<dbReference type="PANTHER" id="PTHR32179">
    <property type="entry name" value="NICOTINATE-NUCLEOTIDE PYROPHOSPHORYLASE [CARBOXYLATING]"/>
    <property type="match status" value="1"/>
</dbReference>
<reference evidence="10 11" key="1">
    <citation type="journal article" date="2023" name="G3 (Bethesda)">
        <title>A chromosome-length genome assembly and annotation of blackberry (Rubus argutus, cv. 'Hillquist').</title>
        <authorList>
            <person name="Bruna T."/>
            <person name="Aryal R."/>
            <person name="Dudchenko O."/>
            <person name="Sargent D.J."/>
            <person name="Mead D."/>
            <person name="Buti M."/>
            <person name="Cavallini A."/>
            <person name="Hytonen T."/>
            <person name="Andres J."/>
            <person name="Pham M."/>
            <person name="Weisz D."/>
            <person name="Mascagni F."/>
            <person name="Usai G."/>
            <person name="Natali L."/>
            <person name="Bassil N."/>
            <person name="Fernandez G.E."/>
            <person name="Lomsadze A."/>
            <person name="Armour M."/>
            <person name="Olukolu B."/>
            <person name="Poorten T."/>
            <person name="Britton C."/>
            <person name="Davik J."/>
            <person name="Ashrafi H."/>
            <person name="Aiden E.L."/>
            <person name="Borodovsky M."/>
            <person name="Worthington M."/>
        </authorList>
    </citation>
    <scope>NUCLEOTIDE SEQUENCE [LARGE SCALE GENOMIC DNA]</scope>
    <source>
        <strain evidence="10">PI 553951</strain>
    </source>
</reference>
<organism evidence="10 11">
    <name type="scientific">Rubus argutus</name>
    <name type="common">Southern blackberry</name>
    <dbReference type="NCBI Taxonomy" id="59490"/>
    <lineage>
        <taxon>Eukaryota</taxon>
        <taxon>Viridiplantae</taxon>
        <taxon>Streptophyta</taxon>
        <taxon>Embryophyta</taxon>
        <taxon>Tracheophyta</taxon>
        <taxon>Spermatophyta</taxon>
        <taxon>Magnoliopsida</taxon>
        <taxon>eudicotyledons</taxon>
        <taxon>Gunneridae</taxon>
        <taxon>Pentapetalae</taxon>
        <taxon>rosids</taxon>
        <taxon>fabids</taxon>
        <taxon>Rosales</taxon>
        <taxon>Rosaceae</taxon>
        <taxon>Rosoideae</taxon>
        <taxon>Rosoideae incertae sedis</taxon>
        <taxon>Rubus</taxon>
    </lineage>
</organism>
<evidence type="ECO:0000256" key="1">
    <source>
        <dbReference type="ARBA" id="ARBA00004893"/>
    </source>
</evidence>
<dbReference type="GO" id="GO:0034213">
    <property type="term" value="P:quinolinate catabolic process"/>
    <property type="evidence" value="ECO:0007669"/>
    <property type="project" value="TreeGrafter"/>
</dbReference>
<dbReference type="SUPFAM" id="SSF51690">
    <property type="entry name" value="Nicotinate/Quinolinate PRTase C-terminal domain-like"/>
    <property type="match status" value="1"/>
</dbReference>
<evidence type="ECO:0000313" key="10">
    <source>
        <dbReference type="EMBL" id="KAK9935257.1"/>
    </source>
</evidence>
<comment type="pathway">
    <text evidence="1">Cofactor biosynthesis; NAD(+) biosynthesis; nicotinate D-ribonucleotide from quinolinate: step 1/1.</text>
</comment>
<dbReference type="InterPro" id="IPR013785">
    <property type="entry name" value="Aldolase_TIM"/>
</dbReference>
<proteinExistence type="inferred from homology"/>
<name>A0AAW1XFE2_RUBAR</name>
<evidence type="ECO:0000256" key="3">
    <source>
        <dbReference type="ARBA" id="ARBA00011944"/>
    </source>
</evidence>
<evidence type="ECO:0000313" key="11">
    <source>
        <dbReference type="Proteomes" id="UP001457282"/>
    </source>
</evidence>
<feature type="domain" description="Quinolinate phosphoribosyl transferase N-terminal" evidence="9">
    <location>
        <begin position="87"/>
        <end position="172"/>
    </location>
</feature>
<comment type="similarity">
    <text evidence="2">Belongs to the NadC/ModD family.</text>
</comment>
<dbReference type="InterPro" id="IPR004393">
    <property type="entry name" value="NadC"/>
</dbReference>
<protein>
    <recommendedName>
        <fullName evidence="3">nicotinate-nucleotide diphosphorylase (carboxylating)</fullName>
        <ecNumber evidence="3">2.4.2.19</ecNumber>
    </recommendedName>
</protein>
<keyword evidence="11" id="KW-1185">Reference proteome</keyword>
<dbReference type="CDD" id="cd01572">
    <property type="entry name" value="QPRTase"/>
    <property type="match status" value="1"/>
</dbReference>
<dbReference type="InterPro" id="IPR027277">
    <property type="entry name" value="NadC/ModD"/>
</dbReference>
<evidence type="ECO:0000256" key="5">
    <source>
        <dbReference type="ARBA" id="ARBA00022676"/>
    </source>
</evidence>
<dbReference type="GO" id="GO:0009435">
    <property type="term" value="P:NAD+ biosynthetic process"/>
    <property type="evidence" value="ECO:0007669"/>
    <property type="project" value="InterPro"/>
</dbReference>
<dbReference type="Proteomes" id="UP001457282">
    <property type="component" value="Unassembled WGS sequence"/>
</dbReference>
<feature type="domain" description="Quinolinate phosphoribosyl transferase C-terminal" evidence="8">
    <location>
        <begin position="174"/>
        <end position="355"/>
    </location>
</feature>
<sequence>MAFASSLCFTLQTSCNAYSPTSIFYGLRFGSRLRSPIRQFVRMSVTQAERPGLSFDSLPIKPPSHPTYDLWGVIKSALAEDAGDRGDVTCLATIPSDMEVEAHFLAKENGIVAGIALAEMVFYEVDPTLKVEWSQKDGDSVHKGLEFGKVYGRAHSIVVAERVALNFMQRMSGVATLTKAMADLASPACILETRKTAPGLRLVDKWAVLIGGGKNHRMGLFDMVMIKDNHISIAGGITNALKCVDLYLEQRNLQMEVEVETRTIEEVDKVLNYASQTKTSLTRIMLDNMVVPLSNGDVDVSMLEQAVSLIHRRFETEASGNVTLETVHKIGQTGVDYISSGALTHSVKALDISLKIDTELALHVGRRTKRA</sequence>
<dbReference type="PANTHER" id="PTHR32179:SF3">
    <property type="entry name" value="NICOTINATE-NUCLEOTIDE PYROPHOSPHORYLASE [CARBOXYLATING]"/>
    <property type="match status" value="1"/>
</dbReference>
<dbReference type="Pfam" id="PF01729">
    <property type="entry name" value="QRPTase_C"/>
    <property type="match status" value="1"/>
</dbReference>
<dbReference type="GO" id="GO:0005737">
    <property type="term" value="C:cytoplasm"/>
    <property type="evidence" value="ECO:0007669"/>
    <property type="project" value="TreeGrafter"/>
</dbReference>
<dbReference type="EMBL" id="JBEDUW010000004">
    <property type="protein sequence ID" value="KAK9935257.1"/>
    <property type="molecule type" value="Genomic_DNA"/>
</dbReference>
<dbReference type="EC" id="2.4.2.19" evidence="3"/>
<evidence type="ECO:0000259" key="8">
    <source>
        <dbReference type="Pfam" id="PF01729"/>
    </source>
</evidence>
<dbReference type="InterPro" id="IPR022412">
    <property type="entry name" value="Quinolinate_PRibosylTrfase_N"/>
</dbReference>
<evidence type="ECO:0000256" key="7">
    <source>
        <dbReference type="ARBA" id="ARBA00049383"/>
    </source>
</evidence>
<comment type="caution">
    <text evidence="10">The sequence shown here is derived from an EMBL/GenBank/DDBJ whole genome shotgun (WGS) entry which is preliminary data.</text>
</comment>
<keyword evidence="6" id="KW-0808">Transferase</keyword>
<evidence type="ECO:0000256" key="2">
    <source>
        <dbReference type="ARBA" id="ARBA00009400"/>
    </source>
</evidence>
<gene>
    <name evidence="10" type="ORF">M0R45_022367</name>
</gene>
<evidence type="ECO:0000256" key="6">
    <source>
        <dbReference type="ARBA" id="ARBA00022679"/>
    </source>
</evidence>